<keyword evidence="2" id="KW-1185">Reference proteome</keyword>
<accession>G0P8U4</accession>
<organism evidence="2">
    <name type="scientific">Caenorhabditis brenneri</name>
    <name type="common">Nematode worm</name>
    <dbReference type="NCBI Taxonomy" id="135651"/>
    <lineage>
        <taxon>Eukaryota</taxon>
        <taxon>Metazoa</taxon>
        <taxon>Ecdysozoa</taxon>
        <taxon>Nematoda</taxon>
        <taxon>Chromadorea</taxon>
        <taxon>Rhabditida</taxon>
        <taxon>Rhabditina</taxon>
        <taxon>Rhabditomorpha</taxon>
        <taxon>Rhabditoidea</taxon>
        <taxon>Rhabditidae</taxon>
        <taxon>Peloderinae</taxon>
        <taxon>Caenorhabditis</taxon>
    </lineage>
</organism>
<reference evidence="2" key="1">
    <citation type="submission" date="2011-07" db="EMBL/GenBank/DDBJ databases">
        <authorList>
            <consortium name="Caenorhabditis brenneri Sequencing and Analysis Consortium"/>
            <person name="Wilson R.K."/>
        </authorList>
    </citation>
    <scope>NUCLEOTIDE SEQUENCE [LARGE SCALE GENOMIC DNA]</scope>
    <source>
        <strain evidence="2">PB2801</strain>
    </source>
</reference>
<dbReference type="Proteomes" id="UP000008068">
    <property type="component" value="Unassembled WGS sequence"/>
</dbReference>
<protein>
    <submittedName>
        <fullName evidence="1">Uncharacterized protein</fullName>
    </submittedName>
</protein>
<sequence length="74" mass="8761">MAIRMFGTLVPMQQQQLLHRHPCRRMGGSTISSTSFLQLRQFVSDLLGMFQHRLEQMQLMWHPISENSHFTDFI</sequence>
<gene>
    <name evidence="1" type="ORF">CAEBREN_24322</name>
</gene>
<proteinExistence type="predicted"/>
<dbReference type="EMBL" id="GL380138">
    <property type="protein sequence ID" value="EGT48002.1"/>
    <property type="molecule type" value="Genomic_DNA"/>
</dbReference>
<evidence type="ECO:0000313" key="1">
    <source>
        <dbReference type="EMBL" id="EGT48002.1"/>
    </source>
</evidence>
<evidence type="ECO:0000313" key="2">
    <source>
        <dbReference type="Proteomes" id="UP000008068"/>
    </source>
</evidence>
<dbReference type="AlphaFoldDB" id="G0P8U4"/>
<name>G0P8U4_CAEBE</name>
<dbReference type="HOGENOM" id="CLU_2690010_0_0_1"/>
<dbReference type="InParanoid" id="G0P8U4"/>